<evidence type="ECO:0000313" key="2">
    <source>
        <dbReference type="Proteomes" id="UP000223311"/>
    </source>
</evidence>
<reference evidence="1 2" key="1">
    <citation type="submission" date="2017-09" db="EMBL/GenBank/DDBJ databases">
        <title>Large-scale bioinformatics analysis of Bacillus genomes uncovers conserved roles of natural products in bacterial physiology.</title>
        <authorList>
            <consortium name="Agbiome Team Llc"/>
            <person name="Bleich R.M."/>
            <person name="Grubbs K.J."/>
            <person name="Santa Maria K.C."/>
            <person name="Allen S.E."/>
            <person name="Farag S."/>
            <person name="Shank E.A."/>
            <person name="Bowers A."/>
        </authorList>
    </citation>
    <scope>NUCLEOTIDE SEQUENCE [LARGE SCALE GENOMIC DNA]</scope>
    <source>
        <strain evidence="1 2">AFS080080</strain>
    </source>
</reference>
<organism evidence="1 2">
    <name type="scientific">Bacillus wiedmannii</name>
    <dbReference type="NCBI Taxonomy" id="1890302"/>
    <lineage>
        <taxon>Bacteria</taxon>
        <taxon>Bacillati</taxon>
        <taxon>Bacillota</taxon>
        <taxon>Bacilli</taxon>
        <taxon>Bacillales</taxon>
        <taxon>Bacillaceae</taxon>
        <taxon>Bacillus</taxon>
        <taxon>Bacillus cereus group</taxon>
    </lineage>
</organism>
<accession>A0A2B5I5I5</accession>
<comment type="caution">
    <text evidence="1">The sequence shown here is derived from an EMBL/GenBank/DDBJ whole genome shotgun (WGS) entry which is preliminary data.</text>
</comment>
<name>A0A2B5I5I5_9BACI</name>
<dbReference type="Proteomes" id="UP000223311">
    <property type="component" value="Unassembled WGS sequence"/>
</dbReference>
<gene>
    <name evidence="1" type="ORF">COL66_28680</name>
</gene>
<evidence type="ECO:0000313" key="1">
    <source>
        <dbReference type="EMBL" id="PFZ20090.1"/>
    </source>
</evidence>
<dbReference type="EMBL" id="NVGE01000072">
    <property type="protein sequence ID" value="PFZ20090.1"/>
    <property type="molecule type" value="Genomic_DNA"/>
</dbReference>
<proteinExistence type="predicted"/>
<dbReference type="RefSeq" id="WP_098577700.1">
    <property type="nucleotide sequence ID" value="NZ_NVGE01000072.1"/>
</dbReference>
<sequence>MYNIYNVNELRSMEVGQLIKLFNEEFEYSQNCEPGLGESRFHEYLAELEYGLTIMLEIIEEKGRA</sequence>
<protein>
    <submittedName>
        <fullName evidence="1">Uncharacterized protein</fullName>
    </submittedName>
</protein>
<dbReference type="AlphaFoldDB" id="A0A2B5I5I5"/>